<dbReference type="NCBIfam" id="TIGR01863">
    <property type="entry name" value="cas_Csd1"/>
    <property type="match status" value="1"/>
</dbReference>
<evidence type="ECO:0000313" key="3">
    <source>
        <dbReference type="Proteomes" id="UP000319783"/>
    </source>
</evidence>
<feature type="compositionally biased region" description="Basic and acidic residues" evidence="1">
    <location>
        <begin position="620"/>
        <end position="632"/>
    </location>
</feature>
<dbReference type="EMBL" id="SULG01000026">
    <property type="protein sequence ID" value="TLD42180.1"/>
    <property type="molecule type" value="Genomic_DNA"/>
</dbReference>
<accession>A0A533QNM3</accession>
<organism evidence="2 3">
    <name type="scientific">Candidatus Jettenia ecosi</name>
    <dbReference type="NCBI Taxonomy" id="2494326"/>
    <lineage>
        <taxon>Bacteria</taxon>
        <taxon>Pseudomonadati</taxon>
        <taxon>Planctomycetota</taxon>
        <taxon>Candidatus Brocadiia</taxon>
        <taxon>Candidatus Brocadiales</taxon>
        <taxon>Candidatus Brocadiaceae</taxon>
        <taxon>Candidatus Jettenia</taxon>
    </lineage>
</organism>
<sequence length="640" mass="71980">MSWIEKLYRTYENCMVHIGDNNDEVPLLPVCHTTQKAHVTIVIDGKSNFCRAYIVPKSESRTIIPATEESAGRTSGTTPHPLCDKLQYVASDYLRFGGDKEACHEMYFVLLEKWFNTDKNHLKLKAIYEYVKKGHVIDDLVKAGILYVTLSDGKSILMNQWRDKDNIPEIFKLLPGGIDNKGKSRPWQADAFIRWSVEISGDPQADVWSDKSLWESWQSYYGNFNPVKGLCYVTGMENTLADQHPAKIRNDGDKAKLISSNDLTGFTFRGRFVSSDEACGVGFEVTQKAHSALRWLIARQGRRDGDQAIVVWAVSGSEVPDLLADTYFLVFGGDQELASEVTGYTAQEVGVAFSKLIAGYSAKLGSTEDIVVMGLDSATPGRMAITFYRELTGSELLKRVQAWHEGCAWLQRFGKGKIFVGAPSPRDIAEAAYGRRLDEKLRKATIERLLPCIVDGASIQRDIVESCVRRASNRNGIESWEWEKALGIACALFRKLHEKEGYSMALDESRKTRDYLYGRLLALADSLEQWALSKAGEDRPTNAARLMYRFADHPYSTWRTIELSLAPYKARLGGQSQKRQALIDKVHSLFDPPEDYTSDKKLSGEFLLGYHCQRAALWKGKPDPNDANTDRDAEGDEEEI</sequence>
<evidence type="ECO:0000313" key="2">
    <source>
        <dbReference type="EMBL" id="TLD42180.1"/>
    </source>
</evidence>
<dbReference type="CDD" id="cd09757">
    <property type="entry name" value="Cas8c_I-C"/>
    <property type="match status" value="1"/>
</dbReference>
<dbReference type="InterPro" id="IPR010144">
    <property type="entry name" value="CRISPR-assoc_prot_Csd1-typ"/>
</dbReference>
<gene>
    <name evidence="2" type="ORF">JETT_1578</name>
</gene>
<reference evidence="2 3" key="1">
    <citation type="submission" date="2019-04" db="EMBL/GenBank/DDBJ databases">
        <title>Genome of a novel bacterium Candidatus Jettenia ecosi reconstructed from metagenome of an anammox bioreactor.</title>
        <authorList>
            <person name="Mardanov A.V."/>
            <person name="Beletsky A.V."/>
            <person name="Ravin N.V."/>
            <person name="Botchkova E.A."/>
            <person name="Litti Y.V."/>
            <person name="Nozhevnikova A.N."/>
        </authorList>
    </citation>
    <scope>NUCLEOTIDE SEQUENCE [LARGE SCALE GENOMIC DNA]</scope>
    <source>
        <strain evidence="2">J2</strain>
    </source>
</reference>
<feature type="region of interest" description="Disordered" evidence="1">
    <location>
        <begin position="618"/>
        <end position="640"/>
    </location>
</feature>
<proteinExistence type="predicted"/>
<dbReference type="AlphaFoldDB" id="A0A533QNM3"/>
<dbReference type="Pfam" id="PF09709">
    <property type="entry name" value="Cas_Csd1"/>
    <property type="match status" value="1"/>
</dbReference>
<name>A0A533QNM3_9BACT</name>
<comment type="caution">
    <text evidence="2">The sequence shown here is derived from an EMBL/GenBank/DDBJ whole genome shotgun (WGS) entry which is preliminary data.</text>
</comment>
<protein>
    <submittedName>
        <fullName evidence="2">CRISPR-associated protein, Csd1 family</fullName>
    </submittedName>
</protein>
<dbReference type="Proteomes" id="UP000319783">
    <property type="component" value="Unassembled WGS sequence"/>
</dbReference>
<evidence type="ECO:0000256" key="1">
    <source>
        <dbReference type="SAM" id="MobiDB-lite"/>
    </source>
</evidence>